<keyword evidence="2" id="KW-1185">Reference proteome</keyword>
<reference evidence="1 2" key="1">
    <citation type="submission" date="2016-10" db="EMBL/GenBank/DDBJ databases">
        <authorList>
            <person name="Varghese N."/>
            <person name="Submissions S."/>
        </authorList>
    </citation>
    <scope>NUCLEOTIDE SEQUENCE [LARGE SCALE GENOMIC DNA]</scope>
    <source>
        <strain evidence="1 2">BS2981</strain>
    </source>
</reference>
<evidence type="ECO:0000313" key="2">
    <source>
        <dbReference type="Proteomes" id="UP000199576"/>
    </source>
</evidence>
<accession>A0ABY0UK88</accession>
<proteinExistence type="predicted"/>
<organism evidence="1 2">
    <name type="scientific">Pseudomonas cedrina</name>
    <dbReference type="NCBI Taxonomy" id="651740"/>
    <lineage>
        <taxon>Bacteria</taxon>
        <taxon>Pseudomonadati</taxon>
        <taxon>Pseudomonadota</taxon>
        <taxon>Gammaproteobacteria</taxon>
        <taxon>Pseudomonadales</taxon>
        <taxon>Pseudomonadaceae</taxon>
        <taxon>Pseudomonas</taxon>
    </lineage>
</organism>
<gene>
    <name evidence="1" type="ORF">SAMN04490182_2471</name>
</gene>
<dbReference type="EMBL" id="LT629753">
    <property type="protein sequence ID" value="SDS81545.1"/>
    <property type="molecule type" value="Genomic_DNA"/>
</dbReference>
<evidence type="ECO:0008006" key="3">
    <source>
        <dbReference type="Google" id="ProtNLM"/>
    </source>
</evidence>
<dbReference type="Proteomes" id="UP000199576">
    <property type="component" value="Chromosome I"/>
</dbReference>
<name>A0ABY0UK88_PSECE</name>
<evidence type="ECO:0000313" key="1">
    <source>
        <dbReference type="EMBL" id="SDS81545.1"/>
    </source>
</evidence>
<protein>
    <recommendedName>
        <fullName evidence="3">ApeA N-terminal domain-containing protein</fullName>
    </recommendedName>
</protein>
<sequence length="292" mass="34065">MNELPLVYQYDRCDFFFLGVGRAGRCPITGKIQLSDGFSTFDPPPSFATDGDQIAVFLPVEKIWVMRPNKFWIPEIIPYEVDLENPIDGQISFRQYPAASLCRFPGVPRILYPPKHSMALSARLKYMESRLQEVLRLDSLNRQGFLMSMEDHFYEKFSTEELILNMKRVVDEIFMNEWVRLEGQSSQFLLDHVIRVCELQDIDKLPASLTKTHLILMREDDSLFFKVLTDLRNSFVHHFPVAETYSLYGMHRPTVNTLHVPKGKLTDIRLITVCLEDLVKSFNRFLIRMFGE</sequence>
<dbReference type="RefSeq" id="WP_130925965.1">
    <property type="nucleotide sequence ID" value="NZ_LT629753.1"/>
</dbReference>